<dbReference type="PROSITE" id="PS51186">
    <property type="entry name" value="GNAT"/>
    <property type="match status" value="1"/>
</dbReference>
<dbReference type="Proteomes" id="UP001164439">
    <property type="component" value="Chromosome"/>
</dbReference>
<dbReference type="InterPro" id="IPR016181">
    <property type="entry name" value="Acyl_CoA_acyltransferase"/>
</dbReference>
<name>A0ABY7K8R1_9ACTN</name>
<accession>A0ABY7K8R1</accession>
<evidence type="ECO:0000259" key="1">
    <source>
        <dbReference type="PROSITE" id="PS51186"/>
    </source>
</evidence>
<feature type="domain" description="N-acetyltransferase" evidence="1">
    <location>
        <begin position="6"/>
        <end position="179"/>
    </location>
</feature>
<keyword evidence="3" id="KW-1185">Reference proteome</keyword>
<gene>
    <name evidence="2" type="ORF">STRCI_001025</name>
</gene>
<evidence type="ECO:0000313" key="3">
    <source>
        <dbReference type="Proteomes" id="UP001164439"/>
    </source>
</evidence>
<proteinExistence type="predicted"/>
<sequence length="179" mass="20005">MRNYGPDVLTVADELAQAYVEIFTAPPWDGRDVDETRAKFRERLETDARRPGFRAVIEWSDDGEMAGFATGWTTRAPFRTDRAYGKVTRRLGAARIDELLMGTTEVDELGVRPRARGTGLGRRLLSALVSTAPGGRAWLLTWDQAHDTVRFYRHLGWQEPEPSPGDGTDIVVFLSPTPS</sequence>
<dbReference type="RefSeq" id="WP_269657629.1">
    <property type="nucleotide sequence ID" value="NZ_CP114413.1"/>
</dbReference>
<dbReference type="InterPro" id="IPR000182">
    <property type="entry name" value="GNAT_dom"/>
</dbReference>
<dbReference type="Gene3D" id="3.40.630.30">
    <property type="match status" value="1"/>
</dbReference>
<organism evidence="2 3">
    <name type="scientific">Streptomyces cinnabarinus</name>
    <dbReference type="NCBI Taxonomy" id="67287"/>
    <lineage>
        <taxon>Bacteria</taxon>
        <taxon>Bacillati</taxon>
        <taxon>Actinomycetota</taxon>
        <taxon>Actinomycetes</taxon>
        <taxon>Kitasatosporales</taxon>
        <taxon>Streptomycetaceae</taxon>
        <taxon>Streptomyces</taxon>
    </lineage>
</organism>
<dbReference type="EMBL" id="CP114413">
    <property type="protein sequence ID" value="WAZ19938.1"/>
    <property type="molecule type" value="Genomic_DNA"/>
</dbReference>
<reference evidence="2" key="1">
    <citation type="submission" date="2022-12" db="EMBL/GenBank/DDBJ databases">
        <authorList>
            <person name="Ruckert C."/>
            <person name="Busche T."/>
            <person name="Kalinowski J."/>
            <person name="Wittmann C."/>
        </authorList>
    </citation>
    <scope>NUCLEOTIDE SEQUENCE</scope>
    <source>
        <strain evidence="2">DSM 40467</strain>
    </source>
</reference>
<protein>
    <submittedName>
        <fullName evidence="2">GNAT family N-acetyltransferase</fullName>
    </submittedName>
</protein>
<dbReference type="SUPFAM" id="SSF55729">
    <property type="entry name" value="Acyl-CoA N-acyltransferases (Nat)"/>
    <property type="match status" value="1"/>
</dbReference>
<dbReference type="CDD" id="cd04301">
    <property type="entry name" value="NAT_SF"/>
    <property type="match status" value="1"/>
</dbReference>
<dbReference type="Pfam" id="PF00583">
    <property type="entry name" value="Acetyltransf_1"/>
    <property type="match status" value="1"/>
</dbReference>
<evidence type="ECO:0000313" key="2">
    <source>
        <dbReference type="EMBL" id="WAZ19938.1"/>
    </source>
</evidence>